<dbReference type="OrthoDB" id="502646at2"/>
<sequence>MKVLIDNSNLFAGGGLQVSFSFLRDLRRLQLAWEWHIVQSVKCAENFDESTFPSNFTFYNLRKAEEISKRKRISSVKYLENNIQPDCIFTLFGPSYHKSKFPKIVGFALPYILYPDSPFFKQIGFKEKIYYKLLSILKTYSFKKYSDTLIFETEDAKTIFTNKANYTKDSFVVGNTLNEIFFAKEKFIELKITDSTSLNILFLTANYAHKNMQILPAVIKVLRNKKHLKDFKFLITLDKAELNFPISCDENIIYLGKVGLEKIPALYSNSDMVFIPTLLEVFSATYLEAMFMKKPIVASDLGFSREICGDAALFCNPTNAEAYANAIFEIFHNEKLRKELIGKGTENLKRFGTSMDRTNAYISIIKNIITKNENTK</sequence>
<dbReference type="EMBL" id="SMFM01000002">
    <property type="protein sequence ID" value="TDD77013.1"/>
    <property type="molecule type" value="Genomic_DNA"/>
</dbReference>
<gene>
    <name evidence="2" type="ORF">E0F89_05285</name>
</gene>
<proteinExistence type="predicted"/>
<dbReference type="GO" id="GO:0009103">
    <property type="term" value="P:lipopolysaccharide biosynthetic process"/>
    <property type="evidence" value="ECO:0007669"/>
    <property type="project" value="TreeGrafter"/>
</dbReference>
<dbReference type="PANTHER" id="PTHR46401:SF2">
    <property type="entry name" value="GLYCOSYLTRANSFERASE WBBK-RELATED"/>
    <property type="match status" value="1"/>
</dbReference>
<keyword evidence="1 2" id="KW-0808">Transferase</keyword>
<dbReference type="Pfam" id="PF13692">
    <property type="entry name" value="Glyco_trans_1_4"/>
    <property type="match status" value="1"/>
</dbReference>
<dbReference type="Gene3D" id="3.40.50.2000">
    <property type="entry name" value="Glycogen Phosphorylase B"/>
    <property type="match status" value="2"/>
</dbReference>
<reference evidence="2 3" key="1">
    <citation type="submission" date="2019-03" db="EMBL/GenBank/DDBJ databases">
        <title>Flavobacterium AT-3-2 sp. nov., isolated from arctic soil.</title>
        <authorList>
            <person name="Chaudhary D.K."/>
        </authorList>
    </citation>
    <scope>NUCLEOTIDE SEQUENCE [LARGE SCALE GENOMIC DNA]</scope>
    <source>
        <strain evidence="2 3">AT-3-2</strain>
    </source>
</reference>
<evidence type="ECO:0000313" key="2">
    <source>
        <dbReference type="EMBL" id="TDD77013.1"/>
    </source>
</evidence>
<evidence type="ECO:0000256" key="1">
    <source>
        <dbReference type="ARBA" id="ARBA00022679"/>
    </source>
</evidence>
<dbReference type="Proteomes" id="UP000295278">
    <property type="component" value="Unassembled WGS sequence"/>
</dbReference>
<protein>
    <submittedName>
        <fullName evidence="2">Glycosyltransferase</fullName>
    </submittedName>
</protein>
<dbReference type="AlphaFoldDB" id="A0A4R5AW28"/>
<keyword evidence="3" id="KW-1185">Reference proteome</keyword>
<evidence type="ECO:0000313" key="3">
    <source>
        <dbReference type="Proteomes" id="UP000295278"/>
    </source>
</evidence>
<name>A0A4R5AW28_9FLAO</name>
<dbReference type="RefSeq" id="WP_131908809.1">
    <property type="nucleotide sequence ID" value="NZ_SMFM01000002.1"/>
</dbReference>
<dbReference type="PANTHER" id="PTHR46401">
    <property type="entry name" value="GLYCOSYLTRANSFERASE WBBK-RELATED"/>
    <property type="match status" value="1"/>
</dbReference>
<organism evidence="2 3">
    <name type="scientific">Flavobacterium caseinilyticum</name>
    <dbReference type="NCBI Taxonomy" id="2541732"/>
    <lineage>
        <taxon>Bacteria</taxon>
        <taxon>Pseudomonadati</taxon>
        <taxon>Bacteroidota</taxon>
        <taxon>Flavobacteriia</taxon>
        <taxon>Flavobacteriales</taxon>
        <taxon>Flavobacteriaceae</taxon>
        <taxon>Flavobacterium</taxon>
    </lineage>
</organism>
<accession>A0A4R5AW28</accession>
<dbReference type="GO" id="GO:0016757">
    <property type="term" value="F:glycosyltransferase activity"/>
    <property type="evidence" value="ECO:0007669"/>
    <property type="project" value="TreeGrafter"/>
</dbReference>
<comment type="caution">
    <text evidence="2">The sequence shown here is derived from an EMBL/GenBank/DDBJ whole genome shotgun (WGS) entry which is preliminary data.</text>
</comment>
<dbReference type="SUPFAM" id="SSF53756">
    <property type="entry name" value="UDP-Glycosyltransferase/glycogen phosphorylase"/>
    <property type="match status" value="1"/>
</dbReference>